<reference evidence="2" key="1">
    <citation type="journal article" date="2020" name="Nature">
        <title>Giant virus diversity and host interactions through global metagenomics.</title>
        <authorList>
            <person name="Schulz F."/>
            <person name="Roux S."/>
            <person name="Paez-Espino D."/>
            <person name="Jungbluth S."/>
            <person name="Walsh D.A."/>
            <person name="Denef V.J."/>
            <person name="McMahon K.D."/>
            <person name="Konstantinidis K.T."/>
            <person name="Eloe-Fadrosh E.A."/>
            <person name="Kyrpides N.C."/>
            <person name="Woyke T."/>
        </authorList>
    </citation>
    <scope>NUCLEOTIDE SEQUENCE</scope>
    <source>
        <strain evidence="2">GVMAG-M-3300023174-182</strain>
    </source>
</reference>
<accession>A0A6C0DIN2</accession>
<dbReference type="AlphaFoldDB" id="A0A6C0DIN2"/>
<dbReference type="EMBL" id="MN739619">
    <property type="protein sequence ID" value="QHT16281.1"/>
    <property type="molecule type" value="Genomic_DNA"/>
</dbReference>
<evidence type="ECO:0000256" key="1">
    <source>
        <dbReference type="SAM" id="MobiDB-lite"/>
    </source>
</evidence>
<evidence type="ECO:0000313" key="2">
    <source>
        <dbReference type="EMBL" id="QHT16281.1"/>
    </source>
</evidence>
<proteinExistence type="predicted"/>
<name>A0A6C0DIN2_9ZZZZ</name>
<sequence>MNHFDYKDYNKDDNKDYNKDDKYNQKPKRNDTLRLTQELNEKYFNEIRKNIEITNLSIIKDDIQNFKPLTPNQLSQLDKLTELEKIDIIHLYNTMFSTLEDMMVK</sequence>
<protein>
    <submittedName>
        <fullName evidence="2">Uncharacterized protein</fullName>
    </submittedName>
</protein>
<feature type="region of interest" description="Disordered" evidence="1">
    <location>
        <begin position="1"/>
        <end position="30"/>
    </location>
</feature>
<organism evidence="2">
    <name type="scientific">viral metagenome</name>
    <dbReference type="NCBI Taxonomy" id="1070528"/>
    <lineage>
        <taxon>unclassified sequences</taxon>
        <taxon>metagenomes</taxon>
        <taxon>organismal metagenomes</taxon>
    </lineage>
</organism>